<evidence type="ECO:0000313" key="3">
    <source>
        <dbReference type="Proteomes" id="UP001358586"/>
    </source>
</evidence>
<dbReference type="Pfam" id="PF03372">
    <property type="entry name" value="Exo_endo_phos"/>
    <property type="match status" value="1"/>
</dbReference>
<keyword evidence="3" id="KW-1185">Reference proteome</keyword>
<dbReference type="PANTHER" id="PTHR35218:SF9">
    <property type="entry name" value="ENDONUCLEASE_EXONUCLEASE_PHOSPHATASE DOMAIN-CONTAINING PROTEIN"/>
    <property type="match status" value="1"/>
</dbReference>
<dbReference type="Gene3D" id="3.60.10.10">
    <property type="entry name" value="Endonuclease/exonuclease/phosphatase"/>
    <property type="match status" value="1"/>
</dbReference>
<gene>
    <name evidence="2" type="ORF">PVK06_038123</name>
</gene>
<dbReference type="EMBL" id="JARKNE010000011">
    <property type="protein sequence ID" value="KAK5783614.1"/>
    <property type="molecule type" value="Genomic_DNA"/>
</dbReference>
<accession>A0ABR0N1U2</accession>
<dbReference type="SUPFAM" id="SSF56219">
    <property type="entry name" value="DNase I-like"/>
    <property type="match status" value="1"/>
</dbReference>
<evidence type="ECO:0000313" key="2">
    <source>
        <dbReference type="EMBL" id="KAK5783614.1"/>
    </source>
</evidence>
<reference evidence="2 3" key="1">
    <citation type="submission" date="2023-03" db="EMBL/GenBank/DDBJ databases">
        <title>WGS of Gossypium arboreum.</title>
        <authorList>
            <person name="Yu D."/>
        </authorList>
    </citation>
    <scope>NUCLEOTIDE SEQUENCE [LARGE SCALE GENOMIC DNA]</scope>
    <source>
        <tissue evidence="2">Leaf</tissue>
    </source>
</reference>
<dbReference type="InterPro" id="IPR005135">
    <property type="entry name" value="Endo/exonuclease/phosphatase"/>
</dbReference>
<proteinExistence type="predicted"/>
<feature type="domain" description="Endonuclease/exonuclease/phosphatase" evidence="1">
    <location>
        <begin position="19"/>
        <end position="107"/>
    </location>
</feature>
<organism evidence="2 3">
    <name type="scientific">Gossypium arboreum</name>
    <name type="common">Tree cotton</name>
    <name type="synonym">Gossypium nanking</name>
    <dbReference type="NCBI Taxonomy" id="29729"/>
    <lineage>
        <taxon>Eukaryota</taxon>
        <taxon>Viridiplantae</taxon>
        <taxon>Streptophyta</taxon>
        <taxon>Embryophyta</taxon>
        <taxon>Tracheophyta</taxon>
        <taxon>Spermatophyta</taxon>
        <taxon>Magnoliopsida</taxon>
        <taxon>eudicotyledons</taxon>
        <taxon>Gunneridae</taxon>
        <taxon>Pentapetalae</taxon>
        <taxon>rosids</taxon>
        <taxon>malvids</taxon>
        <taxon>Malvales</taxon>
        <taxon>Malvaceae</taxon>
        <taxon>Malvoideae</taxon>
        <taxon>Gossypium</taxon>
    </lineage>
</organism>
<protein>
    <recommendedName>
        <fullName evidence="1">Endonuclease/exonuclease/phosphatase domain-containing protein</fullName>
    </recommendedName>
</protein>
<sequence>MEVVRRKCGFGNGVEVNSEGSRGGLCLAWRLGVSVILRSYSKRYIDVDIEDSELGVKWRFTGFYGSPYAQDRNDSWDVLRSLKVADDIPWFICGDFNEIMYGSEKKKREIPRDERRMDLFRRTLEDCQMSDVGYSGRWFT</sequence>
<dbReference type="Proteomes" id="UP001358586">
    <property type="component" value="Chromosome 11"/>
</dbReference>
<name>A0ABR0N1U2_GOSAR</name>
<evidence type="ECO:0000259" key="1">
    <source>
        <dbReference type="Pfam" id="PF03372"/>
    </source>
</evidence>
<dbReference type="InterPro" id="IPR036691">
    <property type="entry name" value="Endo/exonu/phosph_ase_sf"/>
</dbReference>
<comment type="caution">
    <text evidence="2">The sequence shown here is derived from an EMBL/GenBank/DDBJ whole genome shotgun (WGS) entry which is preliminary data.</text>
</comment>
<dbReference type="PANTHER" id="PTHR35218">
    <property type="entry name" value="RNASE H DOMAIN-CONTAINING PROTEIN"/>
    <property type="match status" value="1"/>
</dbReference>